<comment type="function">
    <text evidence="7">Functions as a component of the nuclear pore complex (NPC).</text>
</comment>
<dbReference type="PANTHER" id="PTHR13003:SF2">
    <property type="entry name" value="NUCLEAR PORE COMPLEX PROTEIN NUP107"/>
    <property type="match status" value="1"/>
</dbReference>
<keyword evidence="3" id="KW-0653">Protein transport</keyword>
<sequence length="745" mass="85050">MAPRSQDPMLSDGSVSIYGQFAKVLEHQLPKLRSHEDNSFDDSILQDRVHQLFEIVQQFSAIASEKAFKVKEEEVYNGVSSPEEFENWELEMKLWRLVEKLYITRLIPNESEQEQKLEELTSILRWLQDNTPDVLIPDSEDNLNPRNKWSYTRIAVSTAQYKPLVGKDIDLDLVENLDVDAPLRTDQRIEPADEEKDAEIFEVIYKFVLLGHIKSAIDYAKDTGNFAMALILTGGLDDSDDMSDTLQQSKMVKSTWIKLVYKLSQNPRLSQFERLIYTYLSGGDISGNLEIASASYDEYMNVLINQLLVYQYLKNEKHKSVDNIHIPPPQAKSTKDVLTIVSSAAGTNAQKESTHLIRNISASVMINEVESLIKNVNKNTDNNVLRILTHLGIFLALVKPYQNPKDLGNAITEYVSRLFDSNQADLAPLYLSLIPDEEDAKKAYYSILTAITDKEERARQLHVAKKVASLHVDDDTVIVADDAPKEKLENVLKSIVEREIEETAPYYKQSNGAIVIFDEDLDDSISKEDSRLCNAVDLFYENRMFEDAIESTITIIRRFLMMGKLASLKRFSKDKNFKNLVSDYNVQKMGAENDEISEDTKLELIHYENFVEGLRLLSQWRSFHAGSSTYDGSTVEASLNKTTKLMTNLVSSWLKDFSDPMLMEFRTLYVPYLIIELITIYENARMKDWKYIRLAFNLIGEVANDGVNDYLKCFETSGRLQEFLAKVGQLSAIATEQGKQGLYCL</sequence>
<dbReference type="GO" id="GO:0031080">
    <property type="term" value="C:nuclear pore outer ring"/>
    <property type="evidence" value="ECO:0007669"/>
    <property type="project" value="TreeGrafter"/>
</dbReference>
<comment type="subunit">
    <text evidence="7">Part of the nuclear pore complex (NPC).</text>
</comment>
<evidence type="ECO:0000256" key="6">
    <source>
        <dbReference type="ARBA" id="ARBA00023242"/>
    </source>
</evidence>
<evidence type="ECO:0000256" key="4">
    <source>
        <dbReference type="ARBA" id="ARBA00023010"/>
    </source>
</evidence>
<evidence type="ECO:0000256" key="1">
    <source>
        <dbReference type="ARBA" id="ARBA00022448"/>
    </source>
</evidence>
<dbReference type="Gene3D" id="1.20.190.50">
    <property type="match status" value="2"/>
</dbReference>
<keyword evidence="7" id="KW-0472">Membrane</keyword>
<evidence type="ECO:0000256" key="5">
    <source>
        <dbReference type="ARBA" id="ARBA00023132"/>
    </source>
</evidence>
<dbReference type="EMBL" id="JABWAB010000007">
    <property type="protein sequence ID" value="KAF6047269.1"/>
    <property type="molecule type" value="Genomic_DNA"/>
</dbReference>
<dbReference type="Proteomes" id="UP000590412">
    <property type="component" value="Unassembled WGS sequence"/>
</dbReference>
<evidence type="ECO:0000313" key="9">
    <source>
        <dbReference type="Proteomes" id="UP000590412"/>
    </source>
</evidence>
<dbReference type="InterPro" id="IPR007252">
    <property type="entry name" value="Nup84/Nup107"/>
</dbReference>
<keyword evidence="6 7" id="KW-0539">Nucleus</keyword>
<gene>
    <name evidence="8" type="ORF">FOB60_004805</name>
</gene>
<dbReference type="GO" id="GO:0000973">
    <property type="term" value="P:post-transcriptional tethering of RNA polymerase II gene DNA at nuclear periphery"/>
    <property type="evidence" value="ECO:0007669"/>
    <property type="project" value="TreeGrafter"/>
</dbReference>
<evidence type="ECO:0000313" key="8">
    <source>
        <dbReference type="EMBL" id="KAF6047269.1"/>
    </source>
</evidence>
<dbReference type="PANTHER" id="PTHR13003">
    <property type="entry name" value="NUP107-RELATED"/>
    <property type="match status" value="1"/>
</dbReference>
<dbReference type="Gene3D" id="1.10.3450.20">
    <property type="match status" value="1"/>
</dbReference>
<dbReference type="GO" id="GO:0006606">
    <property type="term" value="P:protein import into nucleus"/>
    <property type="evidence" value="ECO:0007669"/>
    <property type="project" value="TreeGrafter"/>
</dbReference>
<dbReference type="AlphaFoldDB" id="A0A8X7NKA4"/>
<keyword evidence="2" id="KW-0509">mRNA transport</keyword>
<keyword evidence="4 7" id="KW-0811">Translocation</keyword>
<name>A0A8X7NKA4_CANPA</name>
<dbReference type="GO" id="GO:0031965">
    <property type="term" value="C:nuclear membrane"/>
    <property type="evidence" value="ECO:0007669"/>
    <property type="project" value="UniProtKB-SubCell"/>
</dbReference>
<organism evidence="8 9">
    <name type="scientific">Candida parapsilosis</name>
    <name type="common">Yeast</name>
    <dbReference type="NCBI Taxonomy" id="5480"/>
    <lineage>
        <taxon>Eukaryota</taxon>
        <taxon>Fungi</taxon>
        <taxon>Dikarya</taxon>
        <taxon>Ascomycota</taxon>
        <taxon>Saccharomycotina</taxon>
        <taxon>Pichiomycetes</taxon>
        <taxon>Debaryomycetaceae</taxon>
        <taxon>Candida/Lodderomyces clade</taxon>
        <taxon>Candida</taxon>
    </lineage>
</organism>
<comment type="subcellular location">
    <subcellularLocation>
        <location evidence="7">Nucleus</location>
        <location evidence="7">Nuclear pore complex</location>
    </subcellularLocation>
    <subcellularLocation>
        <location evidence="7">Nucleus membrane</location>
    </subcellularLocation>
</comment>
<keyword evidence="1 7" id="KW-0813">Transport</keyword>
<comment type="caution">
    <text evidence="8">The sequence shown here is derived from an EMBL/GenBank/DDBJ whole genome shotgun (WGS) entry which is preliminary data.</text>
</comment>
<dbReference type="GO" id="GO:0006406">
    <property type="term" value="P:mRNA export from nucleus"/>
    <property type="evidence" value="ECO:0007669"/>
    <property type="project" value="TreeGrafter"/>
</dbReference>
<evidence type="ECO:0000256" key="3">
    <source>
        <dbReference type="ARBA" id="ARBA00022927"/>
    </source>
</evidence>
<reference evidence="8" key="1">
    <citation type="submission" date="2020-03" db="EMBL/GenBank/DDBJ databases">
        <title>FDA dAtabase for Regulatory Grade micrObial Sequences (FDA-ARGOS): Supporting development and validation of Infectious Disease Dx tests.</title>
        <authorList>
            <person name="Campos J."/>
            <person name="Goldberg B."/>
            <person name="Tallon L."/>
            <person name="Sadzewicz L."/>
            <person name="Vavikolanu K."/>
            <person name="Mehta A."/>
            <person name="Aluvathingal J."/>
            <person name="Nadendla S."/>
            <person name="Nandy P."/>
            <person name="Geyer C."/>
            <person name="Yan Y."/>
            <person name="Sichtig H."/>
        </authorList>
    </citation>
    <scope>NUCLEOTIDE SEQUENCE [LARGE SCALE GENOMIC DNA]</scope>
    <source>
        <strain evidence="8">FDAARGOS_652</strain>
    </source>
</reference>
<protein>
    <recommendedName>
        <fullName evidence="7">Nuclear pore complex protein</fullName>
    </recommendedName>
</protein>
<evidence type="ECO:0000256" key="7">
    <source>
        <dbReference type="RuleBase" id="RU365072"/>
    </source>
</evidence>
<proteinExistence type="inferred from homology"/>
<comment type="similarity">
    <text evidence="7">Belongs to the nucleoporin Nup84/Nup107 family.</text>
</comment>
<evidence type="ECO:0000256" key="2">
    <source>
        <dbReference type="ARBA" id="ARBA00022816"/>
    </source>
</evidence>
<dbReference type="Pfam" id="PF04121">
    <property type="entry name" value="Nup84_Nup100"/>
    <property type="match status" value="1"/>
</dbReference>
<accession>A0A8X7NKA4</accession>
<keyword evidence="5 7" id="KW-0906">Nuclear pore complex</keyword>
<dbReference type="GO" id="GO:0017056">
    <property type="term" value="F:structural constituent of nuclear pore"/>
    <property type="evidence" value="ECO:0007669"/>
    <property type="project" value="UniProtKB-UniRule"/>
</dbReference>